<dbReference type="Proteomes" id="UP001596109">
    <property type="component" value="Unassembled WGS sequence"/>
</dbReference>
<sequence>MALKNEIQTLKDFQCNDRCVLSVYLNTNPGDPEQLNGAWRIHLKSGLKRIEEYLTASDDETEIKAFTELKKKVSKEVEDHKNELTKGVVIFASDNPDLWSVYYVQVPVKTSFHWENHAVTEQLEYMYKAYPEAGIVLPSFGEVRILCTAMGYVNGEVTYEFDPNLEGWGERDKASAAHNVGMGSTKGDAIEPRLRENLHRFYKGMGEIVEKLKKERGWQEIHVSGEADHANAFAEVLREKPASCIYKNLNNSKPNDIIHQVFEK</sequence>
<comment type="caution">
    <text evidence="1">The sequence shown here is derived from an EMBL/GenBank/DDBJ whole genome shotgun (WGS) entry which is preliminary data.</text>
</comment>
<keyword evidence="2" id="KW-1185">Reference proteome</keyword>
<organism evidence="1 2">
    <name type="scientific">Sporosarcina soli</name>
    <dbReference type="NCBI Taxonomy" id="334736"/>
    <lineage>
        <taxon>Bacteria</taxon>
        <taxon>Bacillati</taxon>
        <taxon>Bacillota</taxon>
        <taxon>Bacilli</taxon>
        <taxon>Bacillales</taxon>
        <taxon>Caryophanaceae</taxon>
        <taxon>Sporosarcina</taxon>
    </lineage>
</organism>
<name>A0ABW0TFW4_9BACL</name>
<evidence type="ECO:0000313" key="1">
    <source>
        <dbReference type="EMBL" id="MFC5588332.1"/>
    </source>
</evidence>
<gene>
    <name evidence="1" type="ORF">ACFPRA_05520</name>
</gene>
<accession>A0ABW0TFW4</accession>
<dbReference type="Pfam" id="PF18846">
    <property type="entry name" value="baeRF_family5"/>
    <property type="match status" value="1"/>
</dbReference>
<dbReference type="RefSeq" id="WP_381431544.1">
    <property type="nucleotide sequence ID" value="NZ_JBHSNO010000005.1"/>
</dbReference>
<dbReference type="InterPro" id="IPR040983">
    <property type="entry name" value="Bact_RF_family5"/>
</dbReference>
<dbReference type="EMBL" id="JBHSNO010000005">
    <property type="protein sequence ID" value="MFC5588332.1"/>
    <property type="molecule type" value="Genomic_DNA"/>
</dbReference>
<reference evidence="2" key="1">
    <citation type="journal article" date="2019" name="Int. J. Syst. Evol. Microbiol.">
        <title>The Global Catalogue of Microorganisms (GCM) 10K type strain sequencing project: providing services to taxonomists for standard genome sequencing and annotation.</title>
        <authorList>
            <consortium name="The Broad Institute Genomics Platform"/>
            <consortium name="The Broad Institute Genome Sequencing Center for Infectious Disease"/>
            <person name="Wu L."/>
            <person name="Ma J."/>
        </authorList>
    </citation>
    <scope>NUCLEOTIDE SEQUENCE [LARGE SCALE GENOMIC DNA]</scope>
    <source>
        <strain evidence="2">CGMCC 4.1434</strain>
    </source>
</reference>
<proteinExistence type="predicted"/>
<evidence type="ECO:0000313" key="2">
    <source>
        <dbReference type="Proteomes" id="UP001596109"/>
    </source>
</evidence>
<protein>
    <submittedName>
        <fullName evidence="1">VLRF1 family aeRF1-type release factor</fullName>
    </submittedName>
</protein>